<evidence type="ECO:0000256" key="7">
    <source>
        <dbReference type="PROSITE-ProRule" id="PRU00169"/>
    </source>
</evidence>
<evidence type="ECO:0000256" key="5">
    <source>
        <dbReference type="ARBA" id="ARBA00022777"/>
    </source>
</evidence>
<organism evidence="11 12">
    <name type="scientific">Desulfobulbus oralis</name>
    <dbReference type="NCBI Taxonomy" id="1986146"/>
    <lineage>
        <taxon>Bacteria</taxon>
        <taxon>Pseudomonadati</taxon>
        <taxon>Thermodesulfobacteriota</taxon>
        <taxon>Desulfobulbia</taxon>
        <taxon>Desulfobulbales</taxon>
        <taxon>Desulfobulbaceae</taxon>
        <taxon>Desulfobulbus</taxon>
    </lineage>
</organism>
<evidence type="ECO:0000256" key="1">
    <source>
        <dbReference type="ARBA" id="ARBA00000085"/>
    </source>
</evidence>
<dbReference type="Pfam" id="PF01584">
    <property type="entry name" value="CheW"/>
    <property type="match status" value="1"/>
</dbReference>
<dbReference type="InterPro" id="IPR011006">
    <property type="entry name" value="CheY-like_superfamily"/>
</dbReference>
<protein>
    <recommendedName>
        <fullName evidence="2">histidine kinase</fullName>
        <ecNumber evidence="2">2.7.13.3</ecNumber>
    </recommendedName>
</protein>
<evidence type="ECO:0000259" key="8">
    <source>
        <dbReference type="PROSITE" id="PS50109"/>
    </source>
</evidence>
<dbReference type="SUPFAM" id="SSF47226">
    <property type="entry name" value="Histidine-containing phosphotransfer domain, HPT domain"/>
    <property type="match status" value="1"/>
</dbReference>
<dbReference type="InterPro" id="IPR001789">
    <property type="entry name" value="Sig_transdc_resp-reg_receiver"/>
</dbReference>
<accession>A0A2L1GM66</accession>
<dbReference type="InterPro" id="IPR051315">
    <property type="entry name" value="Bact_Chemotaxis_CheA"/>
</dbReference>
<name>A0A2L1GM66_9BACT</name>
<keyword evidence="4" id="KW-0808">Transferase</keyword>
<feature type="domain" description="Response regulatory" evidence="9">
    <location>
        <begin position="836"/>
        <end position="952"/>
    </location>
</feature>
<dbReference type="PANTHER" id="PTHR43395">
    <property type="entry name" value="SENSOR HISTIDINE KINASE CHEA"/>
    <property type="match status" value="1"/>
</dbReference>
<evidence type="ECO:0000256" key="4">
    <source>
        <dbReference type="ARBA" id="ARBA00022679"/>
    </source>
</evidence>
<dbReference type="SUPFAM" id="SSF52172">
    <property type="entry name" value="CheY-like"/>
    <property type="match status" value="1"/>
</dbReference>
<dbReference type="Pfam" id="PF02518">
    <property type="entry name" value="HATPase_c"/>
    <property type="match status" value="1"/>
</dbReference>
<keyword evidence="12" id="KW-1185">Reference proteome</keyword>
<keyword evidence="5" id="KW-0418">Kinase</keyword>
<dbReference type="PROSITE" id="PS50109">
    <property type="entry name" value="HIS_KIN"/>
    <property type="match status" value="1"/>
</dbReference>
<dbReference type="InterPro" id="IPR008207">
    <property type="entry name" value="Sig_transdc_His_kin_Hpt_dom"/>
</dbReference>
<evidence type="ECO:0000256" key="2">
    <source>
        <dbReference type="ARBA" id="ARBA00012438"/>
    </source>
</evidence>
<keyword evidence="3 7" id="KW-0597">Phosphoprotein</keyword>
<evidence type="ECO:0000313" key="12">
    <source>
        <dbReference type="Proteomes" id="UP000239867"/>
    </source>
</evidence>
<evidence type="ECO:0000259" key="9">
    <source>
        <dbReference type="PROSITE" id="PS50110"/>
    </source>
</evidence>
<dbReference type="Pfam" id="PF00072">
    <property type="entry name" value="Response_reg"/>
    <property type="match status" value="1"/>
</dbReference>
<dbReference type="EMBL" id="CP021255">
    <property type="protein sequence ID" value="AVD70780.1"/>
    <property type="molecule type" value="Genomic_DNA"/>
</dbReference>
<dbReference type="SUPFAM" id="SSF55874">
    <property type="entry name" value="ATPase domain of HSP90 chaperone/DNA topoisomerase II/histidine kinase"/>
    <property type="match status" value="1"/>
</dbReference>
<feature type="domain" description="Histidine kinase" evidence="8">
    <location>
        <begin position="442"/>
        <end position="676"/>
    </location>
</feature>
<dbReference type="InterPro" id="IPR003594">
    <property type="entry name" value="HATPase_dom"/>
</dbReference>
<dbReference type="PANTHER" id="PTHR43395:SF8">
    <property type="entry name" value="HISTIDINE KINASE"/>
    <property type="match status" value="1"/>
</dbReference>
<dbReference type="SMART" id="SM00073">
    <property type="entry name" value="HPT"/>
    <property type="match status" value="1"/>
</dbReference>
<dbReference type="Pfam" id="PF01627">
    <property type="entry name" value="Hpt"/>
    <property type="match status" value="1"/>
</dbReference>
<dbReference type="InterPro" id="IPR002545">
    <property type="entry name" value="CheW-lke_dom"/>
</dbReference>
<feature type="domain" description="HPt" evidence="10">
    <location>
        <begin position="175"/>
        <end position="281"/>
    </location>
</feature>
<dbReference type="Gene3D" id="3.30.565.10">
    <property type="entry name" value="Histidine kinase-like ATPase, C-terminal domain"/>
    <property type="match status" value="1"/>
</dbReference>
<dbReference type="InterPro" id="IPR004358">
    <property type="entry name" value="Sig_transdc_His_kin-like_C"/>
</dbReference>
<dbReference type="SUPFAM" id="SSF50341">
    <property type="entry name" value="CheW-like"/>
    <property type="match status" value="1"/>
</dbReference>
<dbReference type="Gene3D" id="1.20.120.160">
    <property type="entry name" value="HPT domain"/>
    <property type="match status" value="1"/>
</dbReference>
<dbReference type="InterPro" id="IPR036641">
    <property type="entry name" value="HPT_dom_sf"/>
</dbReference>
<dbReference type="FunFam" id="3.30.565.10:FF:000016">
    <property type="entry name" value="Chemotaxis protein CheA, putative"/>
    <property type="match status" value="1"/>
</dbReference>
<dbReference type="PROSITE" id="PS50110">
    <property type="entry name" value="RESPONSE_REGULATORY"/>
    <property type="match status" value="1"/>
</dbReference>
<dbReference type="InterPro" id="IPR036061">
    <property type="entry name" value="CheW-like_dom_sf"/>
</dbReference>
<dbReference type="PROSITE" id="PS50894">
    <property type="entry name" value="HPT"/>
    <property type="match status" value="1"/>
</dbReference>
<comment type="catalytic activity">
    <reaction evidence="1">
        <text>ATP + protein L-histidine = ADP + protein N-phospho-L-histidine.</text>
        <dbReference type="EC" id="2.7.13.3"/>
    </reaction>
</comment>
<reference evidence="11 12" key="1">
    <citation type="journal article" date="2018" name="MBio">
        <title>Insights into the evolution of host association through the isolation and characterization of a novel human periodontal pathobiont, Desulfobulbus oralis.</title>
        <authorList>
            <person name="Cross K.L."/>
            <person name="Chirania P."/>
            <person name="Xiong W."/>
            <person name="Beall C.J."/>
            <person name="Elkins J.G."/>
            <person name="Giannone R.J."/>
            <person name="Griffen A.L."/>
            <person name="Guss A.M."/>
            <person name="Hettich R.L."/>
            <person name="Joshi S.S."/>
            <person name="Mokrzan E.M."/>
            <person name="Martin R.K."/>
            <person name="Zhulin I.B."/>
            <person name="Leys E.J."/>
            <person name="Podar M."/>
        </authorList>
    </citation>
    <scope>NUCLEOTIDE SEQUENCE [LARGE SCALE GENOMIC DNA]</scope>
    <source>
        <strain evidence="11 12">ORNL</strain>
    </source>
</reference>
<dbReference type="SMART" id="SM00448">
    <property type="entry name" value="REC"/>
    <property type="match status" value="1"/>
</dbReference>
<dbReference type="PRINTS" id="PR00344">
    <property type="entry name" value="BCTRLSENSOR"/>
</dbReference>
<dbReference type="SMART" id="SM00387">
    <property type="entry name" value="HATPase_c"/>
    <property type="match status" value="1"/>
</dbReference>
<dbReference type="Gene3D" id="2.30.30.40">
    <property type="entry name" value="SH3 Domains"/>
    <property type="match status" value="1"/>
</dbReference>
<dbReference type="InterPro" id="IPR005467">
    <property type="entry name" value="His_kinase_dom"/>
</dbReference>
<evidence type="ECO:0000313" key="11">
    <source>
        <dbReference type="EMBL" id="AVD70780.1"/>
    </source>
</evidence>
<dbReference type="SMART" id="SM00260">
    <property type="entry name" value="CheW"/>
    <property type="match status" value="1"/>
</dbReference>
<sequence length="956" mass="103622">MHTVKLNDLIEALAGEIELMKPHLDESLEQLATLGFEDNAFIDAMDQYSGQVQRMGEAAEMAGFPGLQAVCTHVLDNTLLLASQTAEERKETVEFLHNWPDRMVYYLRHTEDPSAAAGLVDMLCRAPSPMEEEQALKVTYQLGVMPAQLKGPAAGGAENLRPLLAHPEDVALVLPEDVDPKVIEGFLQEAPGQAAHLIRLIRSIVAGSGDGSDLTAAKRVAHTLKGSGAIIGLKGLVSLGHNLEDILEYFELHQEDNKVGKTVGDILLDGAYCLEQMVNYVNGSDEYPQQAQSVLQGILDLANLIDRGDDLSQLVRRAPAGGGAQMPVPAVSTSPVPGIKAVGGVDQGTAATLRVNLKLIEELFRISGEVSVTSAAMEASLKKLGLQARELVRQNLRVQRRLMELENLVDIRALTMMRARNRRAEDTEFDPLEMDQYSELHSTTHALAEETGDLRVLTHALEGTISSVSAIQSRQQIFSRDLQHLVNGTRMTEVGVLETRLQRNVRTTAKATGKEAVLELKGGDTLIDSDVLNKLAEPLLHLLRNAVDHGLESPEDRIACGKPPAGHITLSFALQGQQIALRCSDDGRGLDYDAIAKRGVEKGLIPARHTDISEEELARLILAPGFSTNTEVTEISGRGVGLDVVHEWVSDRHGTMQVFSRPGEGCTFELHFAASLSTVYSIIVGLGEHRYALPSISVSQAVPRGAGSFDRLGGQLFYRQGEKAMVALFMADLVGLPLDPEKPLNDYDVIIVHLADKTRALLVDSLVDARELLVVYPGRFGRHARGVAGLSILGDGSVAVDIDVPQLLAGAVRKTQAPVRQDAGAEQAAQRQGRKSVLVVDDALTVRNSLQELLTDAGFDTGTAKDGMEAVSMLDTLKPDIVLTDLEMPNMNGIELTSYIRNKEETKNLPVIMITSRSLEKHRALADSAGVNQYITKPYNDNDLLKVINRALATAA</sequence>
<evidence type="ECO:0000256" key="6">
    <source>
        <dbReference type="PROSITE-ProRule" id="PRU00110"/>
    </source>
</evidence>
<dbReference type="KEGG" id="deo:CAY53_04200"/>
<proteinExistence type="predicted"/>
<dbReference type="GO" id="GO:0006935">
    <property type="term" value="P:chemotaxis"/>
    <property type="evidence" value="ECO:0007669"/>
    <property type="project" value="InterPro"/>
</dbReference>
<evidence type="ECO:0000256" key="3">
    <source>
        <dbReference type="ARBA" id="ARBA00022553"/>
    </source>
</evidence>
<dbReference type="InterPro" id="IPR036890">
    <property type="entry name" value="HATPase_C_sf"/>
</dbReference>
<dbReference type="GO" id="GO:0000155">
    <property type="term" value="F:phosphorelay sensor kinase activity"/>
    <property type="evidence" value="ECO:0007669"/>
    <property type="project" value="UniProtKB-ARBA"/>
</dbReference>
<evidence type="ECO:0000259" key="10">
    <source>
        <dbReference type="PROSITE" id="PS50894"/>
    </source>
</evidence>
<dbReference type="CDD" id="cd00088">
    <property type="entry name" value="HPT"/>
    <property type="match status" value="1"/>
</dbReference>
<dbReference type="EC" id="2.7.13.3" evidence="2"/>
<dbReference type="Gene3D" id="3.40.50.2300">
    <property type="match status" value="1"/>
</dbReference>
<feature type="modified residue" description="Phosphohistidine" evidence="6">
    <location>
        <position position="222"/>
    </location>
</feature>
<gene>
    <name evidence="11" type="ORF">CAY53_04200</name>
</gene>
<dbReference type="AlphaFoldDB" id="A0A2L1GM66"/>
<feature type="modified residue" description="4-aspartylphosphate" evidence="7">
    <location>
        <position position="885"/>
    </location>
</feature>
<dbReference type="Proteomes" id="UP000239867">
    <property type="component" value="Chromosome"/>
</dbReference>